<dbReference type="SUPFAM" id="SSF51735">
    <property type="entry name" value="NAD(P)-binding Rossmann-fold domains"/>
    <property type="match status" value="1"/>
</dbReference>
<evidence type="ECO:0000313" key="3">
    <source>
        <dbReference type="Proteomes" id="UP000199666"/>
    </source>
</evidence>
<dbReference type="OrthoDB" id="1408251at2"/>
<protein>
    <submittedName>
        <fullName evidence="2">Predicted dehydrogenase</fullName>
    </submittedName>
</protein>
<dbReference type="GO" id="GO:0000166">
    <property type="term" value="F:nucleotide binding"/>
    <property type="evidence" value="ECO:0007669"/>
    <property type="project" value="InterPro"/>
</dbReference>
<dbReference type="InterPro" id="IPR000683">
    <property type="entry name" value="Gfo/Idh/MocA-like_OxRdtase_N"/>
</dbReference>
<name>A0A1I2V532_9SPHI</name>
<organism evidence="2 3">
    <name type="scientific">Pedobacter insulae</name>
    <dbReference type="NCBI Taxonomy" id="414048"/>
    <lineage>
        <taxon>Bacteria</taxon>
        <taxon>Pseudomonadati</taxon>
        <taxon>Bacteroidota</taxon>
        <taxon>Sphingobacteriia</taxon>
        <taxon>Sphingobacteriales</taxon>
        <taxon>Sphingobacteriaceae</taxon>
        <taxon>Pedobacter</taxon>
    </lineage>
</organism>
<reference evidence="2 3" key="1">
    <citation type="submission" date="2016-10" db="EMBL/GenBank/DDBJ databases">
        <authorList>
            <person name="de Groot N.N."/>
        </authorList>
    </citation>
    <scope>NUCLEOTIDE SEQUENCE [LARGE SCALE GENOMIC DNA]</scope>
    <source>
        <strain evidence="2 3">DSM 18684</strain>
    </source>
</reference>
<proteinExistence type="predicted"/>
<dbReference type="Proteomes" id="UP000199666">
    <property type="component" value="Unassembled WGS sequence"/>
</dbReference>
<dbReference type="AlphaFoldDB" id="A0A1I2V532"/>
<dbReference type="EMBL" id="FOPP01000002">
    <property type="protein sequence ID" value="SFG83559.1"/>
    <property type="molecule type" value="Genomic_DNA"/>
</dbReference>
<gene>
    <name evidence="2" type="ORF">SAMN04489864_102480</name>
</gene>
<keyword evidence="3" id="KW-1185">Reference proteome</keyword>
<dbReference type="Pfam" id="PF01408">
    <property type="entry name" value="GFO_IDH_MocA"/>
    <property type="match status" value="1"/>
</dbReference>
<evidence type="ECO:0000313" key="2">
    <source>
        <dbReference type="EMBL" id="SFG83559.1"/>
    </source>
</evidence>
<sequence>MDNFKLNRRAFVRAGSLASLSLLVNPFDVLADQNKGKKIGVIGLDTSHSLAFTKLLFEAKNEEYNGYKVTAAYPFGSKELALSKERIPLQTIEIKKYAVKVVDSISALLEEVDVVLLETNDGRLHLEQALEVIKAKKPLFIDKPMATSLKDAKLIFEVAGQYQVPVFSSSSLRFMTAVVDVKSNKYGKVLGAETFSPATIEPTHPDLFWYGIHGVETLFALMGTGCKTVTRYYTKDTDVVVGVWSDGRIGTFRGTRNGKADFGGTCFCENDTVNVGPYLGYQPLLKEIISFFETGNSPVGTAETLEILAFMEAGDQSKRLGGKPVKIDKIYKKAGF</sequence>
<dbReference type="InterPro" id="IPR036291">
    <property type="entry name" value="NAD(P)-bd_dom_sf"/>
</dbReference>
<dbReference type="PANTHER" id="PTHR43818">
    <property type="entry name" value="BCDNA.GH03377"/>
    <property type="match status" value="1"/>
</dbReference>
<feature type="domain" description="Gfo/Idh/MocA-like oxidoreductase N-terminal" evidence="1">
    <location>
        <begin position="94"/>
        <end position="167"/>
    </location>
</feature>
<accession>A0A1I2V532</accession>
<dbReference type="STRING" id="414048.SAMN04489864_102480"/>
<dbReference type="PANTHER" id="PTHR43818:SF9">
    <property type="entry name" value="HYPOTHETICAL OXIDOREDUCTASE"/>
    <property type="match status" value="1"/>
</dbReference>
<evidence type="ECO:0000259" key="1">
    <source>
        <dbReference type="Pfam" id="PF01408"/>
    </source>
</evidence>
<dbReference type="Gene3D" id="3.40.50.720">
    <property type="entry name" value="NAD(P)-binding Rossmann-like Domain"/>
    <property type="match status" value="1"/>
</dbReference>
<dbReference type="RefSeq" id="WP_090992494.1">
    <property type="nucleotide sequence ID" value="NZ_FOPP01000002.1"/>
</dbReference>
<dbReference type="InterPro" id="IPR050463">
    <property type="entry name" value="Gfo/Idh/MocA_oxidrdct_glycsds"/>
</dbReference>